<dbReference type="Gene3D" id="3.40.50.880">
    <property type="match status" value="2"/>
</dbReference>
<name>A0A0F5FVQ9_9HYPH</name>
<dbReference type="Pfam" id="PF01965">
    <property type="entry name" value="DJ-1_PfpI"/>
    <property type="match status" value="1"/>
</dbReference>
<dbReference type="PATRIC" id="fig|443610.3.peg.3426"/>
<dbReference type="PANTHER" id="PTHR43130:SF3">
    <property type="entry name" value="HTH-TYPE TRANSCRIPTIONAL REGULATOR RV1931C"/>
    <property type="match status" value="1"/>
</dbReference>
<dbReference type="OrthoDB" id="9793422at2"/>
<dbReference type="RefSeq" id="WP_046107447.1">
    <property type="nucleotide sequence ID" value="NZ_JZEX01000055.1"/>
</dbReference>
<dbReference type="InterPro" id="IPR002818">
    <property type="entry name" value="DJ-1/PfpI"/>
</dbReference>
<evidence type="ECO:0000259" key="1">
    <source>
        <dbReference type="Pfam" id="PF01965"/>
    </source>
</evidence>
<dbReference type="STRING" id="443610.VE25_04685"/>
<reference evidence="2 3" key="1">
    <citation type="submission" date="2015-03" db="EMBL/GenBank/DDBJ databases">
        <authorList>
            <person name="Hassan Y.I."/>
            <person name="Lepp D."/>
            <person name="Li X.-Z."/>
            <person name="Zhou T."/>
        </authorList>
    </citation>
    <scope>NUCLEOTIDE SEQUENCE [LARGE SCALE GENOMIC DNA]</scope>
    <source>
        <strain evidence="2 3">BD-c194</strain>
    </source>
</reference>
<proteinExistence type="predicted"/>
<dbReference type="InterPro" id="IPR029062">
    <property type="entry name" value="Class_I_gatase-like"/>
</dbReference>
<keyword evidence="3" id="KW-1185">Reference proteome</keyword>
<protein>
    <recommendedName>
        <fullName evidence="1">DJ-1/PfpI domain-containing protein</fullName>
    </recommendedName>
</protein>
<dbReference type="PANTHER" id="PTHR43130">
    <property type="entry name" value="ARAC-FAMILY TRANSCRIPTIONAL REGULATOR"/>
    <property type="match status" value="1"/>
</dbReference>
<gene>
    <name evidence="2" type="ORF">VE25_04685</name>
</gene>
<dbReference type="InterPro" id="IPR052158">
    <property type="entry name" value="INH-QAR"/>
</dbReference>
<evidence type="ECO:0000313" key="3">
    <source>
        <dbReference type="Proteomes" id="UP000033632"/>
    </source>
</evidence>
<dbReference type="Proteomes" id="UP000033632">
    <property type="component" value="Unassembled WGS sequence"/>
</dbReference>
<comment type="caution">
    <text evidence="2">The sequence shown here is derived from an EMBL/GenBank/DDBJ whole genome shotgun (WGS) entry which is preliminary data.</text>
</comment>
<feature type="domain" description="DJ-1/PfpI" evidence="1">
    <location>
        <begin position="65"/>
        <end position="226"/>
    </location>
</feature>
<organism evidence="2 3">
    <name type="scientific">Devosia geojensis</name>
    <dbReference type="NCBI Taxonomy" id="443610"/>
    <lineage>
        <taxon>Bacteria</taxon>
        <taxon>Pseudomonadati</taxon>
        <taxon>Pseudomonadota</taxon>
        <taxon>Alphaproteobacteria</taxon>
        <taxon>Hyphomicrobiales</taxon>
        <taxon>Devosiaceae</taxon>
        <taxon>Devosia</taxon>
    </lineage>
</organism>
<dbReference type="AlphaFoldDB" id="A0A0F5FVQ9"/>
<dbReference type="EMBL" id="JZEX01000055">
    <property type="protein sequence ID" value="KKB12949.1"/>
    <property type="molecule type" value="Genomic_DNA"/>
</dbReference>
<dbReference type="SUPFAM" id="SSF52317">
    <property type="entry name" value="Class I glutamine amidotransferase-like"/>
    <property type="match status" value="1"/>
</dbReference>
<accession>A0A0F5FVQ9</accession>
<evidence type="ECO:0000313" key="2">
    <source>
        <dbReference type="EMBL" id="KKB12949.1"/>
    </source>
</evidence>
<sequence length="385" mass="41139">MRKRTVLLTLAAIVLVALVATPILLAPGEAATQAEPAPPVDEAEQAQIIAAMAPPKRERPVIAIATFNPGTEVSDFLSAYGVLARSGVAEVTVVAEKDERVRLYPSLSIDPQETMAAFDARYPEGADYVVVPAMDPGADPFIAEWIVAQHEKGAKIISICNGSRMIGTAGLLDGRRATGHWSAAKELRDKYPTMEWVPDRRYVIDDGVATSTGITANIPIMIALVEAIGGREAAERVAGELGVANWDARHNSSAFGLNLEHMKTFVRNNVSFWRQEKVGIPLEDGVDEVALGFLVDAYSRTELASVVAVSAGGEPVRSLGGLTIYPDAAAETANVDEMLDAPPSEAPAALLEAELPRIAERYDRQTAGIVALVMEYPWTAGQASR</sequence>